<keyword evidence="5" id="KW-0436">Ligase</keyword>
<dbReference type="InterPro" id="IPR004365">
    <property type="entry name" value="NA-bd_OB_tRNA"/>
</dbReference>
<dbReference type="Gene3D" id="2.40.50.140">
    <property type="entry name" value="Nucleic acid-binding proteins"/>
    <property type="match status" value="1"/>
</dbReference>
<dbReference type="PROSITE" id="PS50862">
    <property type="entry name" value="AA_TRNA_LIGASE_II"/>
    <property type="match status" value="1"/>
</dbReference>
<name>A0A481SYU1_ENCFO</name>
<evidence type="ECO:0000256" key="13">
    <source>
        <dbReference type="SAM" id="MobiDB-lite"/>
    </source>
</evidence>
<dbReference type="InterPro" id="IPR006195">
    <property type="entry name" value="aa-tRNA-synth_II"/>
</dbReference>
<evidence type="ECO:0000256" key="6">
    <source>
        <dbReference type="ARBA" id="ARBA00022741"/>
    </source>
</evidence>
<dbReference type="FunFam" id="2.40.50.140:FF:000151">
    <property type="entry name" value="Asparagine--tRNA ligase, cytoplasmic"/>
    <property type="match status" value="1"/>
</dbReference>
<organism evidence="15">
    <name type="scientific">Encarsia formosa</name>
    <name type="common">Whitefly parasite</name>
    <dbReference type="NCBI Taxonomy" id="32400"/>
    <lineage>
        <taxon>Eukaryota</taxon>
        <taxon>Metazoa</taxon>
        <taxon>Ecdysozoa</taxon>
        <taxon>Arthropoda</taxon>
        <taxon>Hexapoda</taxon>
        <taxon>Insecta</taxon>
        <taxon>Pterygota</taxon>
        <taxon>Neoptera</taxon>
        <taxon>Endopterygota</taxon>
        <taxon>Hymenoptera</taxon>
        <taxon>Apocrita</taxon>
        <taxon>Proctotrupomorpha</taxon>
        <taxon>Chalcidoidea</taxon>
        <taxon>Aphelinidae</taxon>
        <taxon>Coccophaginae</taxon>
        <taxon>Encarsia</taxon>
    </lineage>
</organism>
<dbReference type="Gene3D" id="3.30.930.10">
    <property type="entry name" value="Bira Bifunctional Protein, Domain 2"/>
    <property type="match status" value="1"/>
</dbReference>
<sequence length="553" mass="63803">MPEAELTASPIYTSEKNGSDENGDGSESNPFKTILQAMRHAGKEPFPLIYQDSKEEGSKYEPAAKSQLKKVQKIWVREQYKKDDKQKKLQDDEEKRLKNLDEAKSIAIEEDKNLPVPTLIKIKDGQNYKEKRIRIFGWVHRLRRQGKALMFITLRDGTGFLQCILNDKLCQTYDALVLNTEASVELFGTVKPVPEGKTAPGGIELVVDFWNLIGNSPPGGADSILNEEAHSDVQLDNRHIMIRGENTSRILRMRSILTEAFRDHYKDRGYCEVTPPTLVQTQVEGGSTLFKLDYFGEEAYLTQSSQLYLETCIPAMGDVYCIAQSYRAEQSRTRRHLAEYTHIEAECPFISFDDLLDRLEDLICDVVDRVLKSPLGDLVKELNPNFQVPKRPFKRMNYSEAIEYLKENNITKDDGSFYEFGEDIPEMPERKMTDKINEPIMLVRFPAEIKSFYMQRCAEDDRLTESVDVLLPNVGEIVGGSMRIWDYDALMKGYKSVNIDPTPYYWYSDQRKYGTCPHGGYGLGLERFICWLLNRYHIREVCLYPRFLERCRP</sequence>
<evidence type="ECO:0000256" key="1">
    <source>
        <dbReference type="ARBA" id="ARBA00004496"/>
    </source>
</evidence>
<evidence type="ECO:0000256" key="8">
    <source>
        <dbReference type="ARBA" id="ARBA00022917"/>
    </source>
</evidence>
<dbReference type="CDD" id="cd00776">
    <property type="entry name" value="AsxRS_core"/>
    <property type="match status" value="1"/>
</dbReference>
<evidence type="ECO:0000256" key="11">
    <source>
        <dbReference type="ARBA" id="ARBA00039867"/>
    </source>
</evidence>
<comment type="similarity">
    <text evidence="2">Belongs to the class-II aminoacyl-tRNA synthetase family.</text>
</comment>
<dbReference type="GO" id="GO:0006421">
    <property type="term" value="P:asparaginyl-tRNA aminoacylation"/>
    <property type="evidence" value="ECO:0007669"/>
    <property type="project" value="InterPro"/>
</dbReference>
<dbReference type="SUPFAM" id="SSF50249">
    <property type="entry name" value="Nucleic acid-binding proteins"/>
    <property type="match status" value="1"/>
</dbReference>
<keyword evidence="6" id="KW-0547">Nucleotide-binding</keyword>
<dbReference type="Gene3D" id="3.30.1910.20">
    <property type="entry name" value="asparaginyl-tRNA synthetase, N-terminal domain"/>
    <property type="match status" value="1"/>
</dbReference>
<evidence type="ECO:0000259" key="14">
    <source>
        <dbReference type="PROSITE" id="PS50862"/>
    </source>
</evidence>
<accession>A0A481SYU1</accession>
<keyword evidence="9 15" id="KW-0030">Aminoacyl-tRNA synthetase</keyword>
<keyword evidence="7" id="KW-0067">ATP-binding</keyword>
<evidence type="ECO:0000256" key="5">
    <source>
        <dbReference type="ARBA" id="ARBA00022598"/>
    </source>
</evidence>
<feature type="domain" description="Aminoacyl-transfer RNA synthetases class-II family profile" evidence="14">
    <location>
        <begin position="251"/>
        <end position="545"/>
    </location>
</feature>
<dbReference type="GO" id="GO:0004816">
    <property type="term" value="F:asparagine-tRNA ligase activity"/>
    <property type="evidence" value="ECO:0007669"/>
    <property type="project" value="UniProtKB-EC"/>
</dbReference>
<dbReference type="Pfam" id="PF20917">
    <property type="entry name" value="AsnRS_N"/>
    <property type="match status" value="1"/>
</dbReference>
<evidence type="ECO:0000256" key="4">
    <source>
        <dbReference type="ARBA" id="ARBA00022490"/>
    </source>
</evidence>
<dbReference type="PRINTS" id="PR01042">
    <property type="entry name" value="TRNASYNTHASP"/>
</dbReference>
<evidence type="ECO:0000256" key="7">
    <source>
        <dbReference type="ARBA" id="ARBA00022840"/>
    </source>
</evidence>
<keyword evidence="8" id="KW-0648">Protein biosynthesis</keyword>
<dbReference type="InterPro" id="IPR045864">
    <property type="entry name" value="aa-tRNA-synth_II/BPL/LPL"/>
</dbReference>
<dbReference type="CDD" id="cd04323">
    <property type="entry name" value="AsnRS_cyto_like_N"/>
    <property type="match status" value="1"/>
</dbReference>
<protein>
    <recommendedName>
        <fullName evidence="11">Asparagine--tRNA ligase, cytoplasmic</fullName>
        <ecNumber evidence="3">6.1.1.22</ecNumber>
    </recommendedName>
    <alternativeName>
        <fullName evidence="10">Asparaginyl-tRNA synthetase</fullName>
    </alternativeName>
</protein>
<dbReference type="SUPFAM" id="SSF55681">
    <property type="entry name" value="Class II aaRS and biotin synthetases"/>
    <property type="match status" value="1"/>
</dbReference>
<dbReference type="InterPro" id="IPR004364">
    <property type="entry name" value="Aa-tRNA-synt_II"/>
</dbReference>
<dbReference type="GO" id="GO:0005737">
    <property type="term" value="C:cytoplasm"/>
    <property type="evidence" value="ECO:0007669"/>
    <property type="project" value="UniProtKB-SubCell"/>
</dbReference>
<dbReference type="GO" id="GO:0003676">
    <property type="term" value="F:nucleic acid binding"/>
    <property type="evidence" value="ECO:0007669"/>
    <property type="project" value="InterPro"/>
</dbReference>
<dbReference type="InterPro" id="IPR002312">
    <property type="entry name" value="Asp/Asn-tRNA-synth_IIb"/>
</dbReference>
<dbReference type="NCBIfam" id="TIGR00457">
    <property type="entry name" value="asnS"/>
    <property type="match status" value="1"/>
</dbReference>
<evidence type="ECO:0000256" key="2">
    <source>
        <dbReference type="ARBA" id="ARBA00008226"/>
    </source>
</evidence>
<evidence type="ECO:0000313" key="15">
    <source>
        <dbReference type="EMBL" id="QBH73671.1"/>
    </source>
</evidence>
<evidence type="ECO:0000256" key="9">
    <source>
        <dbReference type="ARBA" id="ARBA00023146"/>
    </source>
</evidence>
<dbReference type="InterPro" id="IPR004522">
    <property type="entry name" value="Asn-tRNA-ligase"/>
</dbReference>
<dbReference type="EC" id="6.1.1.22" evidence="3"/>
<dbReference type="PANTHER" id="PTHR22594">
    <property type="entry name" value="ASPARTYL/LYSYL-TRNA SYNTHETASE"/>
    <property type="match status" value="1"/>
</dbReference>
<comment type="subcellular location">
    <subcellularLocation>
        <location evidence="1">Cytoplasm</location>
    </subcellularLocation>
</comment>
<reference evidence="15" key="1">
    <citation type="journal article" date="2019" name="Sci. Rep.">
        <title>No signal of deleterious mutation accumulation in conserved gene sequences of extant asexual hexapods.</title>
        <authorList>
            <person name="Brandt A."/>
            <person name="Bast J."/>
            <person name="Scheu S."/>
            <person name="Meusemann K."/>
            <person name="Donath A."/>
            <person name="Schuette K."/>
            <person name="Machida R."/>
            <person name="Kraaijeveld K."/>
        </authorList>
    </citation>
    <scope>NUCLEOTIDE SEQUENCE</scope>
    <source>
        <strain evidence="15">OG1518</strain>
    </source>
</reference>
<proteinExistence type="evidence at transcript level"/>
<feature type="region of interest" description="Disordered" evidence="13">
    <location>
        <begin position="1"/>
        <end position="37"/>
    </location>
</feature>
<comment type="catalytic activity">
    <reaction evidence="12">
        <text>tRNA(Asn) + L-asparagine + ATP = L-asparaginyl-tRNA(Asn) + AMP + diphosphate + H(+)</text>
        <dbReference type="Rhea" id="RHEA:11180"/>
        <dbReference type="Rhea" id="RHEA-COMP:9659"/>
        <dbReference type="Rhea" id="RHEA-COMP:9674"/>
        <dbReference type="ChEBI" id="CHEBI:15378"/>
        <dbReference type="ChEBI" id="CHEBI:30616"/>
        <dbReference type="ChEBI" id="CHEBI:33019"/>
        <dbReference type="ChEBI" id="CHEBI:58048"/>
        <dbReference type="ChEBI" id="CHEBI:78442"/>
        <dbReference type="ChEBI" id="CHEBI:78515"/>
        <dbReference type="ChEBI" id="CHEBI:456215"/>
        <dbReference type="EC" id="6.1.1.22"/>
    </reaction>
</comment>
<keyword evidence="4" id="KW-0963">Cytoplasm</keyword>
<dbReference type="Pfam" id="PF00152">
    <property type="entry name" value="tRNA-synt_2"/>
    <property type="match status" value="1"/>
</dbReference>
<dbReference type="GO" id="GO:0005524">
    <property type="term" value="F:ATP binding"/>
    <property type="evidence" value="ECO:0007669"/>
    <property type="project" value="UniProtKB-KW"/>
</dbReference>
<evidence type="ECO:0000256" key="10">
    <source>
        <dbReference type="ARBA" id="ARBA00029886"/>
    </source>
</evidence>
<dbReference type="InterPro" id="IPR012340">
    <property type="entry name" value="NA-bd_OB-fold"/>
</dbReference>
<dbReference type="Pfam" id="PF01336">
    <property type="entry name" value="tRNA_anti-codon"/>
    <property type="match status" value="1"/>
</dbReference>
<dbReference type="InterPro" id="IPR048952">
    <property type="entry name" value="AsnRS_N"/>
</dbReference>
<evidence type="ECO:0000256" key="3">
    <source>
        <dbReference type="ARBA" id="ARBA00012816"/>
    </source>
</evidence>
<dbReference type="EMBL" id="MH799512">
    <property type="protein sequence ID" value="QBH73671.1"/>
    <property type="molecule type" value="mRNA"/>
</dbReference>
<dbReference type="FunFam" id="3.30.930.10:FF:000040">
    <property type="entry name" value="Asparagine--tRNA ligase, cytoplasmic"/>
    <property type="match status" value="1"/>
</dbReference>
<dbReference type="AlphaFoldDB" id="A0A481SYU1"/>
<evidence type="ECO:0000256" key="12">
    <source>
        <dbReference type="ARBA" id="ARBA00047844"/>
    </source>
</evidence>
<dbReference type="PANTHER" id="PTHR22594:SF16">
    <property type="entry name" value="ASPARAGINE--TRNA LIGASE, CYTOPLASMIC"/>
    <property type="match status" value="1"/>
</dbReference>